<dbReference type="AlphaFoldDB" id="A0A2N9L7D9"/>
<dbReference type="EMBL" id="OKRB01000078">
    <property type="protein sequence ID" value="SPE19208.1"/>
    <property type="molecule type" value="Genomic_DNA"/>
</dbReference>
<accession>A0A2N9L7D9</accession>
<evidence type="ECO:0000313" key="1">
    <source>
        <dbReference type="EMBL" id="SPE19208.1"/>
    </source>
</evidence>
<sequence>MRFTNAMLRIIATVTRRTRAAAAVPHAANGTDKLKHLLEKGLCG</sequence>
<dbReference type="Proteomes" id="UP000239735">
    <property type="component" value="Unassembled WGS sequence"/>
</dbReference>
<evidence type="ECO:0000313" key="2">
    <source>
        <dbReference type="Proteomes" id="UP000239735"/>
    </source>
</evidence>
<reference evidence="2" key="1">
    <citation type="submission" date="2018-02" db="EMBL/GenBank/DDBJ databases">
        <authorList>
            <person name="Hausmann B."/>
        </authorList>
    </citation>
    <scope>NUCLEOTIDE SEQUENCE [LARGE SCALE GENOMIC DNA]</scope>
    <source>
        <strain evidence="2">Peat soil MAG SbA5</strain>
    </source>
</reference>
<protein>
    <submittedName>
        <fullName evidence="1">Uncharacterized protein</fullName>
    </submittedName>
</protein>
<gene>
    <name evidence="1" type="ORF">SBA5_220054</name>
</gene>
<name>A0A2N9L7D9_9BACT</name>
<proteinExistence type="predicted"/>
<organism evidence="1 2">
    <name type="scientific">Candidatus Sulfuritelmatomonas gaucii</name>
    <dbReference type="NCBI Taxonomy" id="2043161"/>
    <lineage>
        <taxon>Bacteria</taxon>
        <taxon>Pseudomonadati</taxon>
        <taxon>Acidobacteriota</taxon>
        <taxon>Terriglobia</taxon>
        <taxon>Terriglobales</taxon>
        <taxon>Acidobacteriaceae</taxon>
        <taxon>Candidatus Sulfuritelmatomonas</taxon>
    </lineage>
</organism>